<feature type="domain" description="CFAP65 fourth Ig-like" evidence="2">
    <location>
        <begin position="115"/>
        <end position="194"/>
    </location>
</feature>
<evidence type="ECO:0000313" key="5">
    <source>
        <dbReference type="RefSeq" id="XP_015175047.1"/>
    </source>
</evidence>
<dbReference type="InterPro" id="IPR052614">
    <property type="entry name" value="CFAP65"/>
</dbReference>
<dbReference type="Pfam" id="PF24291">
    <property type="entry name" value="Ig_CFAP65"/>
    <property type="match status" value="1"/>
</dbReference>
<dbReference type="PANTHER" id="PTHR46127">
    <property type="entry name" value="CILIA- AND FLAGELLA-ASSOCIATED PROTEIN 65"/>
    <property type="match status" value="1"/>
</dbReference>
<keyword evidence="4" id="KW-1185">Reference proteome</keyword>
<feature type="domain" description="CFAP65 tenth Ig-like" evidence="1">
    <location>
        <begin position="847"/>
        <end position="940"/>
    </location>
</feature>
<evidence type="ECO:0000259" key="2">
    <source>
        <dbReference type="Pfam" id="PF24507"/>
    </source>
</evidence>
<evidence type="ECO:0000259" key="1">
    <source>
        <dbReference type="Pfam" id="PF24291"/>
    </source>
</evidence>
<dbReference type="Pfam" id="PF24816">
    <property type="entry name" value="Ig_CFAP65__9th"/>
    <property type="match status" value="1"/>
</dbReference>
<dbReference type="RefSeq" id="XP_015175047.1">
    <property type="nucleotide sequence ID" value="XM_015319561.1"/>
</dbReference>
<dbReference type="GeneID" id="107065661"/>
<reference evidence="5" key="1">
    <citation type="submission" date="2025-08" db="UniProtKB">
        <authorList>
            <consortium name="RefSeq"/>
        </authorList>
    </citation>
    <scope>IDENTIFICATION</scope>
    <source>
        <tissue evidence="5">Whole body</tissue>
    </source>
</reference>
<protein>
    <submittedName>
        <fullName evidence="5">Uncharacterized protein LOC107065661</fullName>
    </submittedName>
</protein>
<sequence>MSQYCCSTEDIKIIDFGEVEMGKTVVKSIEIYNESCKEQIYEARRDPVTNPMDHVFNLKTYTWTLLQEQCFSCEIQYRPLVPSSRNIVRGTCIGPALSSSKNKIVLKCSSKCTRVKKQIKLWNHSKVKASFIFDIDIKHKYFKLDIIEGVINPGDYKYITITFTPIKEGIYVYHLPCLILYQDPIMIKLYGFCTSVYKEINITSNLDEFNSQPLNGFEEYMNDSINIKKGNLGLVSVSNNYFDFDQIDIKNKINRSHQTVCFTNHSYMNLLLRWDQDDTGVFKIEPCTAKIYPNNSALFEIIFQPNEENNLYTKQFIGYFFDDDFNNEDELFTVPFFTCLRVIGHSFPASSAGWIPQYELPSTIILPPCIPPLSVYTTFVIKKFGHLPLMFRFLPPVDSHFIVKPMLGIIYGNYQVVVVQICPEMTGEHLYMEQWAICFNGKNKDYISFKGYAEYANISFNNSTITFATVNLDTQKKESIFMRNITRHTIMYQFLNVPSQLIVPYSKGQIYANDILSQEWIFHPKKCGEYNFDIKCILMIVQNGVLVGTEVCMTLHITGKCEAGLLVAVPNELDFDIQSYGNEKMKSFYLYNFSLVNIPFKICYHRSWPIGSIKCDVKIFPLSETILPGKSEKITVSITPYTPGFYEIVIEYLVRINSWTDDISYMQLPRQICKVYCKCELPTLKIEDIHFYGTCPSISKVMLWKIIEVNKFNIVLKNILPYEEESRYIYFPPMILNENPIRLKLYISNPTSVNATWDIKRRNLCSCKPISKSRGISFRYVDFNCIHKKVCSIYPRSGFLKPKEIVAIEIELRYILLGKTQVKWDLNIGHERHIILYIQVNSLSGSEKRLHFFYKPVVKLENAYFGDKKAQHRICWIYNYTNNYLPYTLDITNLNKINQICRSEILACLNPDGIAQPRSVTPLILKFHLKQFKEIEVSTYLIVLILFFKIRVVYLPITLGDKQTELIIYCEPSIVYPLKMTKRILPNLNAFKCKEFPVYFSTDYIQLSTSMHNHVVKMIMMYNNTTSDRFAYTWKNESVSELCDIKVYPTEGMIQPKKLQSVRVIIITKGVNCQVDVNITCEFLNITQRRNLQRKIYKYNDICDQFKSEFILTEKGEHFPKLPPKPEGKLEICCKTLFILCNIYSPEDIFLRTTLKEELKMTPTEELQIEQNKKFVHSHEHNKMMLFILEGMIWDILNSRLFKYTIQKHVLNGPHLYYTQFLTNSLDREKVITKSYIATPRKLIASILEKMLFLIIHEEFQLETAHLFKEKDIRHINNVKILPTLKVREEDEGDSFYDNLKHHSTELRISYID</sequence>
<dbReference type="Proteomes" id="UP000694924">
    <property type="component" value="Unplaced"/>
</dbReference>
<accession>A0ABM1I4B0</accession>
<evidence type="ECO:0000259" key="3">
    <source>
        <dbReference type="Pfam" id="PF24816"/>
    </source>
</evidence>
<gene>
    <name evidence="5" type="primary">LOC107065661</name>
</gene>
<feature type="domain" description="CFAP65-like ninth Ig-like" evidence="3">
    <location>
        <begin position="682"/>
        <end position="838"/>
    </location>
</feature>
<dbReference type="PANTHER" id="PTHR46127:SF1">
    <property type="entry name" value="CILIA- AND FLAGELLA-ASSOCIATED PROTEIN 65"/>
    <property type="match status" value="1"/>
</dbReference>
<dbReference type="InterPro" id="IPR056344">
    <property type="entry name" value="Ig_CFAP65-like_9th"/>
</dbReference>
<name>A0ABM1I4B0_POLDO</name>
<dbReference type="Pfam" id="PF24507">
    <property type="entry name" value="Ig_CFAP65_4th"/>
    <property type="match status" value="1"/>
</dbReference>
<evidence type="ECO:0000313" key="4">
    <source>
        <dbReference type="Proteomes" id="UP000694924"/>
    </source>
</evidence>
<proteinExistence type="predicted"/>
<dbReference type="Gene3D" id="2.60.40.10">
    <property type="entry name" value="Immunoglobulins"/>
    <property type="match status" value="3"/>
</dbReference>
<dbReference type="InterPro" id="IPR056305">
    <property type="entry name" value="Ig_CFAP65_10th"/>
</dbReference>
<dbReference type="InterPro" id="IPR013783">
    <property type="entry name" value="Ig-like_fold"/>
</dbReference>
<organism evidence="4 5">
    <name type="scientific">Polistes dominula</name>
    <name type="common">European paper wasp</name>
    <name type="synonym">Vespa dominula</name>
    <dbReference type="NCBI Taxonomy" id="743375"/>
    <lineage>
        <taxon>Eukaryota</taxon>
        <taxon>Metazoa</taxon>
        <taxon>Ecdysozoa</taxon>
        <taxon>Arthropoda</taxon>
        <taxon>Hexapoda</taxon>
        <taxon>Insecta</taxon>
        <taxon>Pterygota</taxon>
        <taxon>Neoptera</taxon>
        <taxon>Endopterygota</taxon>
        <taxon>Hymenoptera</taxon>
        <taxon>Apocrita</taxon>
        <taxon>Aculeata</taxon>
        <taxon>Vespoidea</taxon>
        <taxon>Vespidae</taxon>
        <taxon>Polistinae</taxon>
        <taxon>Polistini</taxon>
        <taxon>Polistes</taxon>
    </lineage>
</organism>
<dbReference type="InterPro" id="IPR058536">
    <property type="entry name" value="Ig_CFAP65_4th"/>
</dbReference>